<evidence type="ECO:0000313" key="4">
    <source>
        <dbReference type="EMBL" id="KAK9101407.1"/>
    </source>
</evidence>
<dbReference type="EMBL" id="JBBNAG010000010">
    <property type="protein sequence ID" value="KAK9101407.1"/>
    <property type="molecule type" value="Genomic_DNA"/>
</dbReference>
<dbReference type="SUPFAM" id="SSF54928">
    <property type="entry name" value="RNA-binding domain, RBD"/>
    <property type="match status" value="1"/>
</dbReference>
<dbReference type="CDD" id="cd21618">
    <property type="entry name" value="RRM_AtNSRA_like"/>
    <property type="match status" value="1"/>
</dbReference>
<accession>A0AAP0F069</accession>
<evidence type="ECO:0000256" key="1">
    <source>
        <dbReference type="ARBA" id="ARBA00022884"/>
    </source>
</evidence>
<organism evidence="4 5">
    <name type="scientific">Stephania cephalantha</name>
    <dbReference type="NCBI Taxonomy" id="152367"/>
    <lineage>
        <taxon>Eukaryota</taxon>
        <taxon>Viridiplantae</taxon>
        <taxon>Streptophyta</taxon>
        <taxon>Embryophyta</taxon>
        <taxon>Tracheophyta</taxon>
        <taxon>Spermatophyta</taxon>
        <taxon>Magnoliopsida</taxon>
        <taxon>Ranunculales</taxon>
        <taxon>Menispermaceae</taxon>
        <taxon>Menispermoideae</taxon>
        <taxon>Cissampelideae</taxon>
        <taxon>Stephania</taxon>
    </lineage>
</organism>
<dbReference type="InterPro" id="IPR000504">
    <property type="entry name" value="RRM_dom"/>
</dbReference>
<dbReference type="PROSITE" id="PS50102">
    <property type="entry name" value="RRM"/>
    <property type="match status" value="1"/>
</dbReference>
<gene>
    <name evidence="4" type="ORF">Scep_024837</name>
</gene>
<dbReference type="InterPro" id="IPR012677">
    <property type="entry name" value="Nucleotide-bd_a/b_plait_sf"/>
</dbReference>
<dbReference type="AlphaFoldDB" id="A0AAP0F069"/>
<comment type="caution">
    <text evidence="4">The sequence shown here is derived from an EMBL/GenBank/DDBJ whole genome shotgun (WGS) entry which is preliminary data.</text>
</comment>
<reference evidence="4 5" key="1">
    <citation type="submission" date="2024-01" db="EMBL/GenBank/DDBJ databases">
        <title>Genome assemblies of Stephania.</title>
        <authorList>
            <person name="Yang L."/>
        </authorList>
    </citation>
    <scope>NUCLEOTIDE SEQUENCE [LARGE SCALE GENOMIC DNA]</scope>
    <source>
        <strain evidence="4">JXDWG</strain>
        <tissue evidence="4">Leaf</tissue>
    </source>
</reference>
<keyword evidence="5" id="KW-1185">Reference proteome</keyword>
<dbReference type="GO" id="GO:0003723">
    <property type="term" value="F:RNA binding"/>
    <property type="evidence" value="ECO:0007669"/>
    <property type="project" value="UniProtKB-UniRule"/>
</dbReference>
<keyword evidence="1 2" id="KW-0694">RNA-binding</keyword>
<evidence type="ECO:0000256" key="2">
    <source>
        <dbReference type="PROSITE-ProRule" id="PRU00176"/>
    </source>
</evidence>
<dbReference type="Proteomes" id="UP001419268">
    <property type="component" value="Unassembled WGS sequence"/>
</dbReference>
<protein>
    <recommendedName>
        <fullName evidence="3">RRM domain-containing protein</fullName>
    </recommendedName>
</protein>
<feature type="domain" description="RRM" evidence="3">
    <location>
        <begin position="137"/>
        <end position="223"/>
    </location>
</feature>
<evidence type="ECO:0000313" key="5">
    <source>
        <dbReference type="Proteomes" id="UP001419268"/>
    </source>
</evidence>
<dbReference type="Gene3D" id="3.30.70.330">
    <property type="match status" value="1"/>
</dbReference>
<dbReference type="SMART" id="SM00360">
    <property type="entry name" value="RRM"/>
    <property type="match status" value="1"/>
</dbReference>
<proteinExistence type="predicted"/>
<dbReference type="Pfam" id="PF00076">
    <property type="entry name" value="RRM_1"/>
    <property type="match status" value="1"/>
</dbReference>
<name>A0AAP0F069_9MAGN</name>
<dbReference type="PANTHER" id="PTHR10501">
    <property type="entry name" value="U1 SMALL NUCLEAR RIBONUCLEOPROTEIN A/U2 SMALL NUCLEAR RIBONUCLEOPROTEIN B"/>
    <property type="match status" value="1"/>
</dbReference>
<sequence>MADPYRMYGSVTASELDNLRRSSFSGYALSDTSSLTSHHLNNLQGSSLDYLQNNGIPILRPGPYGLDDVPGLAARSTVGIDGFTPGMGVRGFSSPLEHSSSVRRDVPLEISRAIPDIVDERTSSLRNVDGLLGEESNMLYVDGLPNDCLRREAAHLFRPFIGFKDIRVIHKEARRDRDKAQVFCFVEFADPKCALTAMEALQGYKFDDKKPDAPVLKIQFAKFPFRPPSNRDEQHRGDLR</sequence>
<dbReference type="InterPro" id="IPR035979">
    <property type="entry name" value="RBD_domain_sf"/>
</dbReference>
<evidence type="ECO:0000259" key="3">
    <source>
        <dbReference type="PROSITE" id="PS50102"/>
    </source>
</evidence>